<dbReference type="PANTHER" id="PTHR13309">
    <property type="entry name" value="NUCLEAR FRAGILE X MENTAL RETARDATION PROTEIN INTERACTING PROTEIN 1"/>
    <property type="match status" value="1"/>
</dbReference>
<gene>
    <name evidence="3" type="ORF">LIER_02569</name>
</gene>
<dbReference type="InterPro" id="IPR019496">
    <property type="entry name" value="NUFIP1_cons_dom"/>
</dbReference>
<name>A0AAV3NQC9_LITER</name>
<accession>A0AAV3NQC9</accession>
<feature type="compositionally biased region" description="Polar residues" evidence="1">
    <location>
        <begin position="174"/>
        <end position="206"/>
    </location>
</feature>
<feature type="compositionally biased region" description="Basic and acidic residues" evidence="1">
    <location>
        <begin position="487"/>
        <end position="504"/>
    </location>
</feature>
<evidence type="ECO:0000256" key="1">
    <source>
        <dbReference type="SAM" id="MobiDB-lite"/>
    </source>
</evidence>
<dbReference type="PANTHER" id="PTHR13309:SF0">
    <property type="entry name" value="FMR1-INTERACTING PROTEIN NUFIP1"/>
    <property type="match status" value="1"/>
</dbReference>
<dbReference type="InterPro" id="IPR039136">
    <property type="entry name" value="NUFIP1-like"/>
</dbReference>
<feature type="compositionally biased region" description="Basic and acidic residues" evidence="1">
    <location>
        <begin position="359"/>
        <end position="369"/>
    </location>
</feature>
<sequence length="514" mass="57878">MNPFSDPNTYHTRQLQQPNGTSSLTPHQVMGPPNPLQMGGGVPNPQFNQFLNNGNGGLGFNIAQQLGQFMPQNSLNPNQIFSQNANLGQWNLPNPIQNMNLGLNTNPFLAMGISPQNLAILASAQFGLMSANQVAHMGMQVQGNLGTTPGIRPPQAQHTNQNYNQAPVQVNLGNVTNNNHTGNWKKTPNKMFSQNHDSFHNRSVNSPFHRGQPGKGNFGLSKDRRGKGHQDEGPRKSIRNQSKENQGVKRRSLVLTYTDQEIKQWREQRRKNYPLQATLQKKLADKTAASEARDEAAKLRRQQLKEILAKQAELGCEVAEIPSSYLCDSEKQVHVEGTNRPFKKKERFQNKFNKRGRFHKNDHFSRRSESGNCDPSDECQQMDQLNEKQIRGNNKLTRQDGASKKKPTLLQKLLSADIKREKHQLLQVFRFMVMNSFFKDFPEKALKFPPVIIKVADYESPVVEENEVIRGGDVGPSGSVDGVDNEGIQHNHNQENDGPRNHEELPEEEGEIID</sequence>
<feature type="compositionally biased region" description="Acidic residues" evidence="1">
    <location>
        <begin position="505"/>
        <end position="514"/>
    </location>
</feature>
<feature type="region of interest" description="Disordered" evidence="1">
    <location>
        <begin position="1"/>
        <end position="45"/>
    </location>
</feature>
<feature type="region of interest" description="Disordered" evidence="1">
    <location>
        <begin position="174"/>
        <end position="252"/>
    </location>
</feature>
<evidence type="ECO:0000259" key="2">
    <source>
        <dbReference type="Pfam" id="PF10453"/>
    </source>
</evidence>
<reference evidence="3 4" key="1">
    <citation type="submission" date="2024-01" db="EMBL/GenBank/DDBJ databases">
        <title>The complete chloroplast genome sequence of Lithospermum erythrorhizon: insights into the phylogenetic relationship among Boraginaceae species and the maternal lineages of purple gromwells.</title>
        <authorList>
            <person name="Okada T."/>
            <person name="Watanabe K."/>
        </authorList>
    </citation>
    <scope>NUCLEOTIDE SEQUENCE [LARGE SCALE GENOMIC DNA]</scope>
</reference>
<feature type="region of interest" description="Disordered" evidence="1">
    <location>
        <begin position="467"/>
        <end position="514"/>
    </location>
</feature>
<protein>
    <submittedName>
        <fullName evidence="3">RNA metabolism protein</fullName>
    </submittedName>
</protein>
<organism evidence="3 4">
    <name type="scientific">Lithospermum erythrorhizon</name>
    <name type="common">Purple gromwell</name>
    <name type="synonym">Lithospermum officinale var. erythrorhizon</name>
    <dbReference type="NCBI Taxonomy" id="34254"/>
    <lineage>
        <taxon>Eukaryota</taxon>
        <taxon>Viridiplantae</taxon>
        <taxon>Streptophyta</taxon>
        <taxon>Embryophyta</taxon>
        <taxon>Tracheophyta</taxon>
        <taxon>Spermatophyta</taxon>
        <taxon>Magnoliopsida</taxon>
        <taxon>eudicotyledons</taxon>
        <taxon>Gunneridae</taxon>
        <taxon>Pentapetalae</taxon>
        <taxon>asterids</taxon>
        <taxon>lamiids</taxon>
        <taxon>Boraginales</taxon>
        <taxon>Boraginaceae</taxon>
        <taxon>Boraginoideae</taxon>
        <taxon>Lithospermeae</taxon>
        <taxon>Lithospermum</taxon>
    </lineage>
</organism>
<evidence type="ECO:0000313" key="4">
    <source>
        <dbReference type="Proteomes" id="UP001454036"/>
    </source>
</evidence>
<dbReference type="Proteomes" id="UP001454036">
    <property type="component" value="Unassembled WGS sequence"/>
</dbReference>
<dbReference type="GO" id="GO:0005634">
    <property type="term" value="C:nucleus"/>
    <property type="evidence" value="ECO:0007669"/>
    <property type="project" value="TreeGrafter"/>
</dbReference>
<feature type="compositionally biased region" description="Polar residues" evidence="1">
    <location>
        <begin position="1"/>
        <end position="26"/>
    </location>
</feature>
<dbReference type="EMBL" id="BAABME010000284">
    <property type="protein sequence ID" value="GAA0141424.1"/>
    <property type="molecule type" value="Genomic_DNA"/>
</dbReference>
<comment type="caution">
    <text evidence="3">The sequence shown here is derived from an EMBL/GenBank/DDBJ whole genome shotgun (WGS) entry which is preliminary data.</text>
</comment>
<dbReference type="GO" id="GO:0003723">
    <property type="term" value="F:RNA binding"/>
    <property type="evidence" value="ECO:0007669"/>
    <property type="project" value="InterPro"/>
</dbReference>
<dbReference type="Pfam" id="PF10453">
    <property type="entry name" value="NUFIP1"/>
    <property type="match status" value="1"/>
</dbReference>
<keyword evidence="4" id="KW-1185">Reference proteome</keyword>
<feature type="region of interest" description="Disordered" evidence="1">
    <location>
        <begin position="357"/>
        <end position="379"/>
    </location>
</feature>
<dbReference type="GO" id="GO:0000492">
    <property type="term" value="P:box C/D snoRNP assembly"/>
    <property type="evidence" value="ECO:0007669"/>
    <property type="project" value="TreeGrafter"/>
</dbReference>
<proteinExistence type="predicted"/>
<feature type="compositionally biased region" description="Polar residues" evidence="1">
    <location>
        <begin position="370"/>
        <end position="379"/>
    </location>
</feature>
<evidence type="ECO:0000313" key="3">
    <source>
        <dbReference type="EMBL" id="GAA0141424.1"/>
    </source>
</evidence>
<feature type="domain" description="FMR1-interacting protein 1 conserved" evidence="2">
    <location>
        <begin position="245"/>
        <end position="290"/>
    </location>
</feature>
<dbReference type="AlphaFoldDB" id="A0AAV3NQC9"/>